<protein>
    <submittedName>
        <fullName evidence="2">ABC transporter permease subunit</fullName>
    </submittedName>
</protein>
<evidence type="ECO:0000256" key="1">
    <source>
        <dbReference type="SAM" id="Phobius"/>
    </source>
</evidence>
<evidence type="ECO:0000313" key="2">
    <source>
        <dbReference type="EMBL" id="GAA4487065.1"/>
    </source>
</evidence>
<keyword evidence="1" id="KW-1133">Transmembrane helix</keyword>
<keyword evidence="1" id="KW-0812">Transmembrane</keyword>
<feature type="transmembrane region" description="Helical" evidence="1">
    <location>
        <begin position="151"/>
        <end position="173"/>
    </location>
</feature>
<feature type="transmembrane region" description="Helical" evidence="1">
    <location>
        <begin position="61"/>
        <end position="84"/>
    </location>
</feature>
<dbReference type="RefSeq" id="WP_345458886.1">
    <property type="nucleotide sequence ID" value="NZ_BAABHF010000010.1"/>
</dbReference>
<evidence type="ECO:0000313" key="3">
    <source>
        <dbReference type="Proteomes" id="UP001500503"/>
    </source>
</evidence>
<sequence>MSAARAALRAELLKLRTTRSTVWTLVLTFVLSAGLALLVGLSMRSGFDRMAPDARAAFDPVLISFYGLMIGEIAVVAFGVLFVGSEYTSGMVLASLTAVPRRGVFYGAKVLAGALTAAGLSLVTGFAAFFAGQAALGPHGVSLGSAGALRATLLACVHLTLMGVFAMGVAAIARGTALPLGIMIPLLFLDSQGLGNVPGIRTVAQYLPDQVGFVMMRTVRPDRSSVGYRGFGPWTGLGVLLLWTAAAVVGGYLVLRRRDA</sequence>
<keyword evidence="3" id="KW-1185">Reference proteome</keyword>
<comment type="caution">
    <text evidence="2">The sequence shown here is derived from an EMBL/GenBank/DDBJ whole genome shotgun (WGS) entry which is preliminary data.</text>
</comment>
<organism evidence="2 3">
    <name type="scientific">Actinoallomurus oryzae</name>
    <dbReference type="NCBI Taxonomy" id="502180"/>
    <lineage>
        <taxon>Bacteria</taxon>
        <taxon>Bacillati</taxon>
        <taxon>Actinomycetota</taxon>
        <taxon>Actinomycetes</taxon>
        <taxon>Streptosporangiales</taxon>
        <taxon>Thermomonosporaceae</taxon>
        <taxon>Actinoallomurus</taxon>
    </lineage>
</organism>
<feature type="transmembrane region" description="Helical" evidence="1">
    <location>
        <begin position="234"/>
        <end position="255"/>
    </location>
</feature>
<feature type="transmembrane region" description="Helical" evidence="1">
    <location>
        <begin position="104"/>
        <end position="130"/>
    </location>
</feature>
<name>A0ABP8PIK4_9ACTN</name>
<gene>
    <name evidence="2" type="ORF">GCM10023191_014390</name>
</gene>
<dbReference type="EMBL" id="BAABHF010000010">
    <property type="protein sequence ID" value="GAA4487065.1"/>
    <property type="molecule type" value="Genomic_DNA"/>
</dbReference>
<feature type="transmembrane region" description="Helical" evidence="1">
    <location>
        <begin position="20"/>
        <end position="41"/>
    </location>
</feature>
<proteinExistence type="predicted"/>
<accession>A0ABP8PIK4</accession>
<dbReference type="Proteomes" id="UP001500503">
    <property type="component" value="Unassembled WGS sequence"/>
</dbReference>
<reference evidence="3" key="1">
    <citation type="journal article" date="2019" name="Int. J. Syst. Evol. Microbiol.">
        <title>The Global Catalogue of Microorganisms (GCM) 10K type strain sequencing project: providing services to taxonomists for standard genome sequencing and annotation.</title>
        <authorList>
            <consortium name="The Broad Institute Genomics Platform"/>
            <consortium name="The Broad Institute Genome Sequencing Center for Infectious Disease"/>
            <person name="Wu L."/>
            <person name="Ma J."/>
        </authorList>
    </citation>
    <scope>NUCLEOTIDE SEQUENCE [LARGE SCALE GENOMIC DNA]</scope>
    <source>
        <strain evidence="3">JCM 17933</strain>
    </source>
</reference>
<keyword evidence="1" id="KW-0472">Membrane</keyword>